<accession>A0ACB9H2P3</accession>
<organism evidence="1 2">
    <name type="scientific">Cichorium intybus</name>
    <name type="common">Chicory</name>
    <dbReference type="NCBI Taxonomy" id="13427"/>
    <lineage>
        <taxon>Eukaryota</taxon>
        <taxon>Viridiplantae</taxon>
        <taxon>Streptophyta</taxon>
        <taxon>Embryophyta</taxon>
        <taxon>Tracheophyta</taxon>
        <taxon>Spermatophyta</taxon>
        <taxon>Magnoliopsida</taxon>
        <taxon>eudicotyledons</taxon>
        <taxon>Gunneridae</taxon>
        <taxon>Pentapetalae</taxon>
        <taxon>asterids</taxon>
        <taxon>campanulids</taxon>
        <taxon>Asterales</taxon>
        <taxon>Asteraceae</taxon>
        <taxon>Cichorioideae</taxon>
        <taxon>Cichorieae</taxon>
        <taxon>Cichoriinae</taxon>
        <taxon>Cichorium</taxon>
    </lineage>
</organism>
<evidence type="ECO:0000313" key="1">
    <source>
        <dbReference type="EMBL" id="KAI3789610.1"/>
    </source>
</evidence>
<comment type="caution">
    <text evidence="1">The sequence shown here is derived from an EMBL/GenBank/DDBJ whole genome shotgun (WGS) entry which is preliminary data.</text>
</comment>
<keyword evidence="2" id="KW-1185">Reference proteome</keyword>
<reference evidence="1 2" key="2">
    <citation type="journal article" date="2022" name="Mol. Ecol. Resour.">
        <title>The genomes of chicory, endive, great burdock and yacon provide insights into Asteraceae paleo-polyploidization history and plant inulin production.</title>
        <authorList>
            <person name="Fan W."/>
            <person name="Wang S."/>
            <person name="Wang H."/>
            <person name="Wang A."/>
            <person name="Jiang F."/>
            <person name="Liu H."/>
            <person name="Zhao H."/>
            <person name="Xu D."/>
            <person name="Zhang Y."/>
        </authorList>
    </citation>
    <scope>NUCLEOTIDE SEQUENCE [LARGE SCALE GENOMIC DNA]</scope>
    <source>
        <strain evidence="2">cv. Punajuju</strain>
        <tissue evidence="1">Leaves</tissue>
    </source>
</reference>
<name>A0ACB9H2P3_CICIN</name>
<proteinExistence type="predicted"/>
<reference evidence="2" key="1">
    <citation type="journal article" date="2022" name="Mol. Ecol. Resour.">
        <title>The genomes of chicory, endive, great burdock and yacon provide insights into Asteraceae palaeo-polyploidization history and plant inulin production.</title>
        <authorList>
            <person name="Fan W."/>
            <person name="Wang S."/>
            <person name="Wang H."/>
            <person name="Wang A."/>
            <person name="Jiang F."/>
            <person name="Liu H."/>
            <person name="Zhao H."/>
            <person name="Xu D."/>
            <person name="Zhang Y."/>
        </authorList>
    </citation>
    <scope>NUCLEOTIDE SEQUENCE [LARGE SCALE GENOMIC DNA]</scope>
    <source>
        <strain evidence="2">cv. Punajuju</strain>
    </source>
</reference>
<protein>
    <submittedName>
        <fullName evidence="1">Uncharacterized protein</fullName>
    </submittedName>
</protein>
<evidence type="ECO:0000313" key="2">
    <source>
        <dbReference type="Proteomes" id="UP001055811"/>
    </source>
</evidence>
<sequence>MDKSSETGSQRPILAIIPRFSGDSDHNHRTKKDISMRQWLDNTERAIDALENMHIFMQIVKIASLAHSQGLVVHNIRPSCFVMSSFSQVSFIESASCSDSSADSYHDVTSSHTDSYKNLPNDFHKGSENTWSESKEVDVKQEEEETKHVFPMKQILQMEMTWYTSPEEAAGGPSSCASDVYRLGVLLFELYYPCSSPEEKNTTMSTLKHRLFPPQFHCKWPKEAFFSMRLLHPDPTSRPKIDEVLQSEFLNEPREKLNEREAAIELEEKIVEQEMLLEFLLELQQRKKEASDYLLRDATFLSSDLQEVTKLQTSIRKKSGSNSVFDDSARKRIRTQENQENVIPKCSRLMKNFKKLESAYFSTRHKTSKQISNPFLEGLSKYMSFSSLKVKAELKQSDLFNSSNLVCSLGFDRDGEFFATAGVNKKIKIFEYDSIVNENRDIHFPIVEIPTRSKLSSICWNRYIKSQIASSNFEGLVQIWDVSQNQVSSEMREHQRRVWSVDFSADPTLLASGSDDGSVKLWNINQGGSIGTIRTKANVCCVQFPSDSSNFLAFGSADHRVYYYDLRNLSIPLCTLIGHKKTVSYIKFLDSKTLVSSSTDNTMNLWDLSDCTSRVLDNPIQSFTGHVNVKNFVGLSVSEGYIATGSETNEVFIYHKAFPMPALSYKFNTTDPISGNEVDNKEQFISSVCWRNQSSTLVAANNMGNIKILEMV</sequence>
<dbReference type="EMBL" id="CM042009">
    <property type="protein sequence ID" value="KAI3789610.1"/>
    <property type="molecule type" value="Genomic_DNA"/>
</dbReference>
<gene>
    <name evidence="1" type="ORF">L2E82_02410</name>
</gene>
<dbReference type="Proteomes" id="UP001055811">
    <property type="component" value="Linkage Group LG01"/>
</dbReference>